<evidence type="ECO:0000313" key="3">
    <source>
        <dbReference type="Proteomes" id="UP000321157"/>
    </source>
</evidence>
<feature type="domain" description="Helicase Helix-turn-helix" evidence="1">
    <location>
        <begin position="260"/>
        <end position="347"/>
    </location>
</feature>
<dbReference type="RefSeq" id="WP_146809062.1">
    <property type="nucleotide sequence ID" value="NZ_BJXX01000052.1"/>
</dbReference>
<dbReference type="OrthoDB" id="2354672at2"/>
<organism evidence="2 3">
    <name type="scientific">Aneurinibacillus danicus</name>
    <dbReference type="NCBI Taxonomy" id="267746"/>
    <lineage>
        <taxon>Bacteria</taxon>
        <taxon>Bacillati</taxon>
        <taxon>Bacillota</taxon>
        <taxon>Bacilli</taxon>
        <taxon>Bacillales</taxon>
        <taxon>Paenibacillaceae</taxon>
        <taxon>Aneurinibacillus group</taxon>
        <taxon>Aneurinibacillus</taxon>
    </lineage>
</organism>
<name>A0A511V4P1_9BACL</name>
<evidence type="ECO:0000259" key="1">
    <source>
        <dbReference type="Pfam" id="PF14493"/>
    </source>
</evidence>
<comment type="caution">
    <text evidence="2">The sequence shown here is derived from an EMBL/GenBank/DDBJ whole genome shotgun (WGS) entry which is preliminary data.</text>
</comment>
<proteinExistence type="predicted"/>
<keyword evidence="3" id="KW-1185">Reference proteome</keyword>
<dbReference type="EMBL" id="BJXX01000052">
    <property type="protein sequence ID" value="GEN33739.1"/>
    <property type="molecule type" value="Genomic_DNA"/>
</dbReference>
<dbReference type="AlphaFoldDB" id="A0A511V4P1"/>
<dbReference type="Proteomes" id="UP000321157">
    <property type="component" value="Unassembled WGS sequence"/>
</dbReference>
<protein>
    <recommendedName>
        <fullName evidence="1">Helicase Helix-turn-helix domain-containing protein</fullName>
    </recommendedName>
</protein>
<accession>A0A511V4P1</accession>
<reference evidence="2 3" key="1">
    <citation type="submission" date="2019-07" db="EMBL/GenBank/DDBJ databases">
        <title>Whole genome shotgun sequence of Aneurinibacillus danicus NBRC 102444.</title>
        <authorList>
            <person name="Hosoyama A."/>
            <person name="Uohara A."/>
            <person name="Ohji S."/>
            <person name="Ichikawa N."/>
        </authorList>
    </citation>
    <scope>NUCLEOTIDE SEQUENCE [LARGE SCALE GENOMIC DNA]</scope>
    <source>
        <strain evidence="2 3">NBRC 102444</strain>
    </source>
</reference>
<sequence length="358" mass="40667">MENRFEEGLFLVAAARFRGERTSQAIVHLLRGRKNNQVIADAALFGTSMLYGIMRNVSGEAVRSRLDALIERGWIEVHQGEKEQVYCSMTGKEELRKLNAEFRYEACLSAVASVHEKVRAVRFWKKFSLFIQTLSHLIAQETLFYPVVEQRELQQEVKRVIMSYADKRSLALQTKQEIARWMGEVEEEERQIILRRLSGKARAGLTYRQLADAIGTDEGAAALHIIRLAAEQLARLASGAYPVLSELADSRAGEAMLTRTAQQTKALLDMGYSFKEIVKRRRLKPGTIEDHLVEIAIADPSFDISRFVSRQKMDRIHAIMREKGTKKIGEIRREAGEEYSYLEIRLASVRAPRGGGQP</sequence>
<dbReference type="Pfam" id="PF14493">
    <property type="entry name" value="HTH_40"/>
    <property type="match status" value="1"/>
</dbReference>
<dbReference type="InterPro" id="IPR029491">
    <property type="entry name" value="Helicase_HTH"/>
</dbReference>
<dbReference type="Gene3D" id="1.10.10.1390">
    <property type="entry name" value="ATP-dependent DNA helicase RecQ"/>
    <property type="match status" value="1"/>
</dbReference>
<gene>
    <name evidence="2" type="primary">ypbB</name>
    <name evidence="2" type="ORF">ADA01nite_11990</name>
</gene>
<evidence type="ECO:0000313" key="2">
    <source>
        <dbReference type="EMBL" id="GEN33739.1"/>
    </source>
</evidence>